<reference evidence="1 2" key="1">
    <citation type="submission" date="2019-02" db="EMBL/GenBank/DDBJ databases">
        <title>Deep-cultivation of Planctomycetes and their phenomic and genomic characterization uncovers novel biology.</title>
        <authorList>
            <person name="Wiegand S."/>
            <person name="Jogler M."/>
            <person name="Boedeker C."/>
            <person name="Pinto D."/>
            <person name="Vollmers J."/>
            <person name="Rivas-Marin E."/>
            <person name="Kohn T."/>
            <person name="Peeters S.H."/>
            <person name="Heuer A."/>
            <person name="Rast P."/>
            <person name="Oberbeckmann S."/>
            <person name="Bunk B."/>
            <person name="Jeske O."/>
            <person name="Meyerdierks A."/>
            <person name="Storesund J.E."/>
            <person name="Kallscheuer N."/>
            <person name="Luecker S."/>
            <person name="Lage O.M."/>
            <person name="Pohl T."/>
            <person name="Merkel B.J."/>
            <person name="Hornburger P."/>
            <person name="Mueller R.-W."/>
            <person name="Bruemmer F."/>
            <person name="Labrenz M."/>
            <person name="Spormann A.M."/>
            <person name="Op Den Camp H."/>
            <person name="Overmann J."/>
            <person name="Amann R."/>
            <person name="Jetten M.S.M."/>
            <person name="Mascher T."/>
            <person name="Medema M.H."/>
            <person name="Devos D.P."/>
            <person name="Kaster A.-K."/>
            <person name="Ovreas L."/>
            <person name="Rohde M."/>
            <person name="Galperin M.Y."/>
            <person name="Jogler C."/>
        </authorList>
    </citation>
    <scope>NUCLEOTIDE SEQUENCE [LARGE SCALE GENOMIC DNA]</scope>
    <source>
        <strain evidence="1 2">Pla22</strain>
    </source>
</reference>
<organism evidence="1 2">
    <name type="scientific">Rubripirellula amarantea</name>
    <dbReference type="NCBI Taxonomy" id="2527999"/>
    <lineage>
        <taxon>Bacteria</taxon>
        <taxon>Pseudomonadati</taxon>
        <taxon>Planctomycetota</taxon>
        <taxon>Planctomycetia</taxon>
        <taxon>Pirellulales</taxon>
        <taxon>Pirellulaceae</taxon>
        <taxon>Rubripirellula</taxon>
    </lineage>
</organism>
<evidence type="ECO:0000313" key="2">
    <source>
        <dbReference type="Proteomes" id="UP000316598"/>
    </source>
</evidence>
<evidence type="ECO:0008006" key="3">
    <source>
        <dbReference type="Google" id="ProtNLM"/>
    </source>
</evidence>
<dbReference type="AlphaFoldDB" id="A0A5C5WJT6"/>
<name>A0A5C5WJT6_9BACT</name>
<evidence type="ECO:0000313" key="1">
    <source>
        <dbReference type="EMBL" id="TWT50837.1"/>
    </source>
</evidence>
<dbReference type="Proteomes" id="UP000316598">
    <property type="component" value="Unassembled WGS sequence"/>
</dbReference>
<sequence>MELLATRNGSVESLQRVFDHLCDQWTGCNWKTAVGPLRLNLKNVRARQARLISEATSGDESAAWNLAMEFLASIENDALAARKSAETAMALMCLGKTDEAIAMVDRAVELEAKYRDPVVWTLLRDAVGG</sequence>
<comment type="caution">
    <text evidence="1">The sequence shown here is derived from an EMBL/GenBank/DDBJ whole genome shotgun (WGS) entry which is preliminary data.</text>
</comment>
<dbReference type="RefSeq" id="WP_146515994.1">
    <property type="nucleotide sequence ID" value="NZ_SJPI01000002.1"/>
</dbReference>
<dbReference type="OrthoDB" id="276710at2"/>
<keyword evidence="2" id="KW-1185">Reference proteome</keyword>
<proteinExistence type="predicted"/>
<dbReference type="EMBL" id="SJPI01000002">
    <property type="protein sequence ID" value="TWT50837.1"/>
    <property type="molecule type" value="Genomic_DNA"/>
</dbReference>
<gene>
    <name evidence="1" type="ORF">Pla22_35800</name>
</gene>
<protein>
    <recommendedName>
        <fullName evidence="3">Tetratricopeptide repeat protein</fullName>
    </recommendedName>
</protein>
<accession>A0A5C5WJT6</accession>